<sequence>MNNVNLIGRLTNAVDFRYSQAQNPYCFFTIAVDRGLSKEKKEELQAMNKQTADFIRIVVYGTMAENCKKYLKKGRNVAIQGSIHTGSYVADDGQRKYTFDIVAEKVQFIDWGDSKEKETDSFDNWDVGFEEAKDEEIPF</sequence>
<gene>
    <name evidence="4" type="ORF">PEPMIC_00719</name>
</gene>
<dbReference type="PROSITE" id="PS50935">
    <property type="entry name" value="SSB"/>
    <property type="match status" value="1"/>
</dbReference>
<dbReference type="PANTHER" id="PTHR10302">
    <property type="entry name" value="SINGLE-STRANDED DNA-BINDING PROTEIN"/>
    <property type="match status" value="1"/>
</dbReference>
<evidence type="ECO:0000256" key="2">
    <source>
        <dbReference type="HAMAP-Rule" id="MF_00984"/>
    </source>
</evidence>
<dbReference type="GO" id="GO:0006310">
    <property type="term" value="P:DNA recombination"/>
    <property type="evidence" value="ECO:0007669"/>
    <property type="project" value="UniProtKB-UniRule"/>
</dbReference>
<keyword evidence="2" id="KW-0227">DNA damage</keyword>
<comment type="subunit">
    <text evidence="2">Homotetramer.</text>
</comment>
<dbReference type="NCBIfam" id="TIGR00621">
    <property type="entry name" value="ssb"/>
    <property type="match status" value="1"/>
</dbReference>
<dbReference type="PIRSF" id="PIRSF002070">
    <property type="entry name" value="SSB"/>
    <property type="match status" value="1"/>
</dbReference>
<comment type="function">
    <text evidence="2">Plays an important role in DNA replication, recombination and repair. Binds to ssDNA and to an array of partner proteins to recruit them to their sites of action during DNA metabolism.</text>
</comment>
<dbReference type="EMBL" id="ABEE02000016">
    <property type="protein sequence ID" value="EDP24139.1"/>
    <property type="molecule type" value="Genomic_DNA"/>
</dbReference>
<comment type="caution">
    <text evidence="2">Lacks conserved residue(s) required for the propagation of feature annotation.</text>
</comment>
<dbReference type="eggNOG" id="COG0629">
    <property type="taxonomic scope" value="Bacteria"/>
</dbReference>
<dbReference type="HOGENOM" id="CLU_078758_6_1_9"/>
<dbReference type="PANTHER" id="PTHR10302:SF27">
    <property type="entry name" value="SINGLE-STRANDED DNA-BINDING PROTEIN"/>
    <property type="match status" value="1"/>
</dbReference>
<accession>A8SKL9</accession>
<evidence type="ECO:0000256" key="3">
    <source>
        <dbReference type="PIRNR" id="PIRNR002070"/>
    </source>
</evidence>
<feature type="short sequence motif" description="Important for interaction with partner proteins" evidence="2">
    <location>
        <begin position="134"/>
        <end position="139"/>
    </location>
</feature>
<organism evidence="4 5">
    <name type="scientific">Parvimonas micra ATCC 33270</name>
    <dbReference type="NCBI Taxonomy" id="411465"/>
    <lineage>
        <taxon>Bacteria</taxon>
        <taxon>Bacillati</taxon>
        <taxon>Bacillota</taxon>
        <taxon>Tissierellia</taxon>
        <taxon>Tissierellales</taxon>
        <taxon>Peptoniphilaceae</taxon>
        <taxon>Parvimonas</taxon>
    </lineage>
</organism>
<keyword evidence="1 2" id="KW-0238">DNA-binding</keyword>
<dbReference type="InterPro" id="IPR000424">
    <property type="entry name" value="Primosome_PriB/ssb"/>
</dbReference>
<dbReference type="SUPFAM" id="SSF50249">
    <property type="entry name" value="Nucleic acid-binding proteins"/>
    <property type="match status" value="1"/>
</dbReference>
<dbReference type="GeneID" id="93384974"/>
<keyword evidence="2" id="KW-0234">DNA repair</keyword>
<dbReference type="AlphaFoldDB" id="A8SKL9"/>
<dbReference type="GO" id="GO:0009295">
    <property type="term" value="C:nucleoid"/>
    <property type="evidence" value="ECO:0007669"/>
    <property type="project" value="TreeGrafter"/>
</dbReference>
<dbReference type="HAMAP" id="MF_00984">
    <property type="entry name" value="SSB"/>
    <property type="match status" value="1"/>
</dbReference>
<reference evidence="4 5" key="2">
    <citation type="submission" date="2007-09" db="EMBL/GenBank/DDBJ databases">
        <authorList>
            <person name="Fulton L."/>
            <person name="Clifton S."/>
            <person name="Fulton B."/>
            <person name="Xu J."/>
            <person name="Minx P."/>
            <person name="Pepin K.H."/>
            <person name="Johnson M."/>
            <person name="Thiruvilangam P."/>
            <person name="Bhonagiri V."/>
            <person name="Nash W.E."/>
            <person name="Mardis E.R."/>
            <person name="Wilson R.K."/>
        </authorList>
    </citation>
    <scope>NUCLEOTIDE SEQUENCE [LARGE SCALE GENOMIC DNA]</scope>
    <source>
        <strain evidence="4 5">ATCC 33270</strain>
    </source>
</reference>
<reference evidence="4 5" key="1">
    <citation type="submission" date="2007-09" db="EMBL/GenBank/DDBJ databases">
        <title>Draft genome sequence of Peptostreptococcus micros (ATCC 33270).</title>
        <authorList>
            <person name="Sudarsanam P."/>
            <person name="Ley R."/>
            <person name="Guruge J."/>
            <person name="Turnbaugh P.J."/>
            <person name="Mahowald M."/>
            <person name="Liep D."/>
            <person name="Gordon J."/>
        </authorList>
    </citation>
    <scope>NUCLEOTIDE SEQUENCE [LARGE SCALE GENOMIC DNA]</scope>
    <source>
        <strain evidence="4 5">ATCC 33270</strain>
    </source>
</reference>
<evidence type="ECO:0000313" key="4">
    <source>
        <dbReference type="EMBL" id="EDP24139.1"/>
    </source>
</evidence>
<name>A8SKL9_9FIRM</name>
<dbReference type="Proteomes" id="UP000003162">
    <property type="component" value="Unassembled WGS sequence"/>
</dbReference>
<proteinExistence type="inferred from homology"/>
<dbReference type="Pfam" id="PF00436">
    <property type="entry name" value="SSB"/>
    <property type="match status" value="1"/>
</dbReference>
<dbReference type="GO" id="GO:0006260">
    <property type="term" value="P:DNA replication"/>
    <property type="evidence" value="ECO:0007669"/>
    <property type="project" value="UniProtKB-UniRule"/>
</dbReference>
<dbReference type="InterPro" id="IPR012340">
    <property type="entry name" value="NA-bd_OB-fold"/>
</dbReference>
<comment type="caution">
    <text evidence="4">The sequence shown here is derived from an EMBL/GenBank/DDBJ whole genome shotgun (WGS) entry which is preliminary data.</text>
</comment>
<dbReference type="Gene3D" id="2.40.50.140">
    <property type="entry name" value="Nucleic acid-binding proteins"/>
    <property type="match status" value="1"/>
</dbReference>
<dbReference type="CDD" id="cd04496">
    <property type="entry name" value="SSB_OBF"/>
    <property type="match status" value="1"/>
</dbReference>
<dbReference type="GO" id="GO:0003697">
    <property type="term" value="F:single-stranded DNA binding"/>
    <property type="evidence" value="ECO:0007669"/>
    <property type="project" value="UniProtKB-UniRule"/>
</dbReference>
<protein>
    <recommendedName>
        <fullName evidence="2 3">Single-stranded DNA-binding protein</fullName>
        <shortName evidence="2">SSB</shortName>
    </recommendedName>
</protein>
<dbReference type="RefSeq" id="WP_004832604.1">
    <property type="nucleotide sequence ID" value="NZ_DS483517.1"/>
</dbReference>
<dbReference type="InterPro" id="IPR011344">
    <property type="entry name" value="ssDNA-bd"/>
</dbReference>
<evidence type="ECO:0000313" key="5">
    <source>
        <dbReference type="Proteomes" id="UP000003162"/>
    </source>
</evidence>
<keyword evidence="2" id="KW-0233">DNA recombination</keyword>
<dbReference type="GO" id="GO:0006281">
    <property type="term" value="P:DNA repair"/>
    <property type="evidence" value="ECO:0007669"/>
    <property type="project" value="UniProtKB-UniRule"/>
</dbReference>
<evidence type="ECO:0000256" key="1">
    <source>
        <dbReference type="ARBA" id="ARBA00023125"/>
    </source>
</evidence>
<keyword evidence="2" id="KW-0235">DNA replication</keyword>